<dbReference type="CDD" id="cd11058">
    <property type="entry name" value="CYP60B-like"/>
    <property type="match status" value="1"/>
</dbReference>
<reference evidence="9" key="1">
    <citation type="journal article" date="2020" name="Stud. Mycol.">
        <title>101 Dothideomycetes genomes: a test case for predicting lifestyles and emergence of pathogens.</title>
        <authorList>
            <person name="Haridas S."/>
            <person name="Albert R."/>
            <person name="Binder M."/>
            <person name="Bloem J."/>
            <person name="Labutti K."/>
            <person name="Salamov A."/>
            <person name="Andreopoulos B."/>
            <person name="Baker S."/>
            <person name="Barry K."/>
            <person name="Bills G."/>
            <person name="Bluhm B."/>
            <person name="Cannon C."/>
            <person name="Castanera R."/>
            <person name="Culley D."/>
            <person name="Daum C."/>
            <person name="Ezra D."/>
            <person name="Gonzalez J."/>
            <person name="Henrissat B."/>
            <person name="Kuo A."/>
            <person name="Liang C."/>
            <person name="Lipzen A."/>
            <person name="Lutzoni F."/>
            <person name="Magnuson J."/>
            <person name="Mondo S."/>
            <person name="Nolan M."/>
            <person name="Ohm R."/>
            <person name="Pangilinan J."/>
            <person name="Park H.-J."/>
            <person name="Ramirez L."/>
            <person name="Alfaro M."/>
            <person name="Sun H."/>
            <person name="Tritt A."/>
            <person name="Yoshinaga Y."/>
            <person name="Zwiers L.-H."/>
            <person name="Turgeon B."/>
            <person name="Goodwin S."/>
            <person name="Spatafora J."/>
            <person name="Crous P."/>
            <person name="Grigoriev I."/>
        </authorList>
    </citation>
    <scope>NUCLEOTIDE SEQUENCE</scope>
    <source>
        <strain evidence="9">CBS 262.69</strain>
    </source>
</reference>
<accession>A0A6G1I8B9</accession>
<evidence type="ECO:0000256" key="5">
    <source>
        <dbReference type="ARBA" id="ARBA00023004"/>
    </source>
</evidence>
<comment type="cofactor">
    <cofactor evidence="1 6">
        <name>heme</name>
        <dbReference type="ChEBI" id="CHEBI:30413"/>
    </cofactor>
</comment>
<dbReference type="InterPro" id="IPR050121">
    <property type="entry name" value="Cytochrome_P450_monoxygenase"/>
</dbReference>
<dbReference type="PRINTS" id="PR00463">
    <property type="entry name" value="EP450I"/>
</dbReference>
<dbReference type="GO" id="GO:0005506">
    <property type="term" value="F:iron ion binding"/>
    <property type="evidence" value="ECO:0007669"/>
    <property type="project" value="InterPro"/>
</dbReference>
<dbReference type="Proteomes" id="UP000799640">
    <property type="component" value="Unassembled WGS sequence"/>
</dbReference>
<evidence type="ECO:0000313" key="10">
    <source>
        <dbReference type="Proteomes" id="UP000799640"/>
    </source>
</evidence>
<keyword evidence="5 6" id="KW-0408">Iron</keyword>
<comment type="similarity">
    <text evidence="2 7">Belongs to the cytochrome P450 family.</text>
</comment>
<dbReference type="EMBL" id="ML996688">
    <property type="protein sequence ID" value="KAF2404512.1"/>
    <property type="molecule type" value="Genomic_DNA"/>
</dbReference>
<dbReference type="GO" id="GO:0016705">
    <property type="term" value="F:oxidoreductase activity, acting on paired donors, with incorporation or reduction of molecular oxygen"/>
    <property type="evidence" value="ECO:0007669"/>
    <property type="project" value="InterPro"/>
</dbReference>
<dbReference type="InterPro" id="IPR001128">
    <property type="entry name" value="Cyt_P450"/>
</dbReference>
<keyword evidence="10" id="KW-1185">Reference proteome</keyword>
<sequence>MGGIAELALPAAGLGLAAVVLYFVGLAVYRLTFHPLAKYPGPWLNAISPIPGIISLLRGRLPLETKLMHDKYGPVVRVSPMELSFNGAQAWEDIYGHRQGLKNMHKDPIHVGSVDPIPGVTTLTMADDANHARQRRALAYSFSQKALLEQEYIVQGFVDTLIEKLSLRADAGTPINMVDWLNFTTFDIIGDLAFGEPFGCLKDEMFHDWVSLIFDTIKIGAIEQATRRFATAGQPFQNFLVSMIPAAWRQRRRLHLVKSQEKVLRRLANEKTEHRDFIWYILQQREKHDLKQDEIIVNGALFIVAGSETTANLLSGLIARLVWNPDKLAKLVAELRSTFKSDKEITSEAVKQLPYFQACIEEGLRIHPPVPAGLLRTVPSGGAFIDGNWVVEGTSVAVTGWAASHNPASFRDPDAFIPERWLDEAYASDNKKGMQPFSLGPRGCIGRHYMEMRVILARLLWNFDIESTDGAWRWNPEGEMKHMRAFNTWEKPDLNLRLTRVKREV</sequence>
<evidence type="ECO:0000256" key="2">
    <source>
        <dbReference type="ARBA" id="ARBA00010617"/>
    </source>
</evidence>
<dbReference type="InterPro" id="IPR017972">
    <property type="entry name" value="Cyt_P450_CS"/>
</dbReference>
<dbReference type="PANTHER" id="PTHR24305:SF210">
    <property type="entry name" value="CYTOCHROME P450 MONOOXYGENASE ASQL-RELATED"/>
    <property type="match status" value="1"/>
</dbReference>
<evidence type="ECO:0000256" key="3">
    <source>
        <dbReference type="ARBA" id="ARBA00022617"/>
    </source>
</evidence>
<dbReference type="PROSITE" id="PS00086">
    <property type="entry name" value="CYTOCHROME_P450"/>
    <property type="match status" value="1"/>
</dbReference>
<evidence type="ECO:0000313" key="9">
    <source>
        <dbReference type="EMBL" id="KAF2404512.1"/>
    </source>
</evidence>
<keyword evidence="8" id="KW-0472">Membrane</keyword>
<keyword evidence="7" id="KW-0560">Oxidoreductase</keyword>
<evidence type="ECO:0000256" key="8">
    <source>
        <dbReference type="SAM" id="Phobius"/>
    </source>
</evidence>
<dbReference type="OrthoDB" id="1470350at2759"/>
<evidence type="ECO:0000256" key="1">
    <source>
        <dbReference type="ARBA" id="ARBA00001971"/>
    </source>
</evidence>
<protein>
    <submittedName>
        <fullName evidence="9">Cytochrome P450</fullName>
    </submittedName>
</protein>
<name>A0A6G1I8B9_9PEZI</name>
<evidence type="ECO:0000256" key="7">
    <source>
        <dbReference type="RuleBase" id="RU000461"/>
    </source>
</evidence>
<keyword evidence="4 6" id="KW-0479">Metal-binding</keyword>
<proteinExistence type="inferred from homology"/>
<dbReference type="SUPFAM" id="SSF48264">
    <property type="entry name" value="Cytochrome P450"/>
    <property type="match status" value="1"/>
</dbReference>
<dbReference type="InterPro" id="IPR036396">
    <property type="entry name" value="Cyt_P450_sf"/>
</dbReference>
<dbReference type="PANTHER" id="PTHR24305">
    <property type="entry name" value="CYTOCHROME P450"/>
    <property type="match status" value="1"/>
</dbReference>
<dbReference type="Gene3D" id="1.10.630.10">
    <property type="entry name" value="Cytochrome P450"/>
    <property type="match status" value="1"/>
</dbReference>
<dbReference type="AlphaFoldDB" id="A0A6G1I8B9"/>
<dbReference type="GO" id="GO:0004497">
    <property type="term" value="F:monooxygenase activity"/>
    <property type="evidence" value="ECO:0007669"/>
    <property type="project" value="UniProtKB-KW"/>
</dbReference>
<keyword evidence="7" id="KW-0503">Monooxygenase</keyword>
<evidence type="ECO:0000256" key="6">
    <source>
        <dbReference type="PIRSR" id="PIRSR602401-1"/>
    </source>
</evidence>
<keyword evidence="3 6" id="KW-0349">Heme</keyword>
<dbReference type="InterPro" id="IPR002401">
    <property type="entry name" value="Cyt_P450_E_grp-I"/>
</dbReference>
<keyword evidence="8" id="KW-0812">Transmembrane</keyword>
<feature type="binding site" description="axial binding residue" evidence="6">
    <location>
        <position position="444"/>
    </location>
    <ligand>
        <name>heme</name>
        <dbReference type="ChEBI" id="CHEBI:30413"/>
    </ligand>
    <ligandPart>
        <name>Fe</name>
        <dbReference type="ChEBI" id="CHEBI:18248"/>
    </ligandPart>
</feature>
<evidence type="ECO:0000256" key="4">
    <source>
        <dbReference type="ARBA" id="ARBA00022723"/>
    </source>
</evidence>
<keyword evidence="8" id="KW-1133">Transmembrane helix</keyword>
<feature type="transmembrane region" description="Helical" evidence="8">
    <location>
        <begin position="7"/>
        <end position="31"/>
    </location>
</feature>
<dbReference type="PRINTS" id="PR00385">
    <property type="entry name" value="P450"/>
</dbReference>
<dbReference type="GO" id="GO:0020037">
    <property type="term" value="F:heme binding"/>
    <property type="evidence" value="ECO:0007669"/>
    <property type="project" value="InterPro"/>
</dbReference>
<organism evidence="9 10">
    <name type="scientific">Trichodelitschia bisporula</name>
    <dbReference type="NCBI Taxonomy" id="703511"/>
    <lineage>
        <taxon>Eukaryota</taxon>
        <taxon>Fungi</taxon>
        <taxon>Dikarya</taxon>
        <taxon>Ascomycota</taxon>
        <taxon>Pezizomycotina</taxon>
        <taxon>Dothideomycetes</taxon>
        <taxon>Dothideomycetes incertae sedis</taxon>
        <taxon>Phaeotrichales</taxon>
        <taxon>Phaeotrichaceae</taxon>
        <taxon>Trichodelitschia</taxon>
    </lineage>
</organism>
<gene>
    <name evidence="9" type="ORF">EJ06DRAFT_518903</name>
</gene>
<dbReference type="Pfam" id="PF00067">
    <property type="entry name" value="p450"/>
    <property type="match status" value="1"/>
</dbReference>